<keyword evidence="3" id="KW-0472">Membrane</keyword>
<feature type="transmembrane region" description="Helical" evidence="3">
    <location>
        <begin position="33"/>
        <end position="54"/>
    </location>
</feature>
<evidence type="ECO:0000256" key="1">
    <source>
        <dbReference type="ARBA" id="ARBA00010690"/>
    </source>
</evidence>
<feature type="transmembrane region" description="Helical" evidence="3">
    <location>
        <begin position="187"/>
        <end position="212"/>
    </location>
</feature>
<dbReference type="PANTHER" id="PTHR30531">
    <property type="entry name" value="FLAGELLAR BIOSYNTHETIC PROTEIN FLHB"/>
    <property type="match status" value="1"/>
</dbReference>
<name>A0A975P3Y5_9RHOB</name>
<feature type="transmembrane region" description="Helical" evidence="3">
    <location>
        <begin position="151"/>
        <end position="167"/>
    </location>
</feature>
<keyword evidence="5" id="KW-1185">Reference proteome</keyword>
<accession>A0A975P3Y5</accession>
<gene>
    <name evidence="4" type="ORF">KM031_10075</name>
</gene>
<dbReference type="EMBL" id="CP076361">
    <property type="protein sequence ID" value="QWK89219.1"/>
    <property type="molecule type" value="Genomic_DNA"/>
</dbReference>
<dbReference type="PRINTS" id="PR00950">
    <property type="entry name" value="TYPE3IMSPROT"/>
</dbReference>
<feature type="compositionally biased region" description="Basic and acidic residues" evidence="2">
    <location>
        <begin position="228"/>
        <end position="241"/>
    </location>
</feature>
<keyword evidence="4" id="KW-0282">Flagellum</keyword>
<keyword evidence="3" id="KW-1133">Transmembrane helix</keyword>
<organism evidence="4 5">
    <name type="scientific">Gemmobacter fulvus</name>
    <dbReference type="NCBI Taxonomy" id="2840474"/>
    <lineage>
        <taxon>Bacteria</taxon>
        <taxon>Pseudomonadati</taxon>
        <taxon>Pseudomonadota</taxon>
        <taxon>Alphaproteobacteria</taxon>
        <taxon>Rhodobacterales</taxon>
        <taxon>Paracoccaceae</taxon>
        <taxon>Gemmobacter</taxon>
    </lineage>
</organism>
<dbReference type="Pfam" id="PF01312">
    <property type="entry name" value="Bac_export_2"/>
    <property type="match status" value="1"/>
</dbReference>
<dbReference type="Gene3D" id="3.40.1690.10">
    <property type="entry name" value="secretion proteins EscU"/>
    <property type="match status" value="1"/>
</dbReference>
<dbReference type="KEGG" id="gfu:KM031_10075"/>
<feature type="transmembrane region" description="Helical" evidence="3">
    <location>
        <begin position="90"/>
        <end position="111"/>
    </location>
</feature>
<keyword evidence="3" id="KW-0812">Transmembrane</keyword>
<dbReference type="Gene3D" id="6.10.250.2080">
    <property type="match status" value="1"/>
</dbReference>
<feature type="region of interest" description="Disordered" evidence="2">
    <location>
        <begin position="228"/>
        <end position="247"/>
    </location>
</feature>
<evidence type="ECO:0000256" key="3">
    <source>
        <dbReference type="SAM" id="Phobius"/>
    </source>
</evidence>
<keyword evidence="4" id="KW-0966">Cell projection</keyword>
<proteinExistence type="inferred from homology"/>
<dbReference type="GO" id="GO:0005886">
    <property type="term" value="C:plasma membrane"/>
    <property type="evidence" value="ECO:0007669"/>
    <property type="project" value="TreeGrafter"/>
</dbReference>
<reference evidence="4" key="1">
    <citation type="submission" date="2021-06" db="EMBL/GenBank/DDBJ databases">
        <title>Direct submission.</title>
        <authorList>
            <person name="Lee C.-S."/>
            <person name="Jin L."/>
        </authorList>
    </citation>
    <scope>NUCLEOTIDE SEQUENCE</scope>
    <source>
        <strain evidence="4">Con5</strain>
    </source>
</reference>
<dbReference type="PANTHER" id="PTHR30531:SF12">
    <property type="entry name" value="FLAGELLAR BIOSYNTHETIC PROTEIN FLHB"/>
    <property type="match status" value="1"/>
</dbReference>
<dbReference type="Proteomes" id="UP000679352">
    <property type="component" value="Chromosome"/>
</dbReference>
<sequence length="360" mass="39455">MTEDNSDDKPFEATQKRLDDLRKQGRIPRSPDLLTAASYAGFLLAIMGAGLWSLDQIGTALAMFLDRAGELAGLMHHGARAAVPGILSQVALGLAPLILLPACAVLLMVAVQRAYVFTPDNLMPKLSRISPLATAAQKFGRAGLVEFAKNSLKLCLVALILGAFLLARLDEMLGTLYLTPLAGTAVLFRLLVDFLLIVLLIAAVIGGFDYLWQWFEHGRNNRMSRQDMLEEHKDSDGDPHAKSHRRQRGQEIAMNRMLQDVPKADVVIVNPTHYAVALAWDRQARRAPICVAKGVDAMAAQIRQQAAQNGVPIHSDPPTARTLHATVEIGAEIQREHFKAVAAAIRFAEAMRKQAKGRRR</sequence>
<feature type="compositionally biased region" description="Basic and acidic residues" evidence="2">
    <location>
        <begin position="7"/>
        <end position="22"/>
    </location>
</feature>
<evidence type="ECO:0000313" key="4">
    <source>
        <dbReference type="EMBL" id="QWK89219.1"/>
    </source>
</evidence>
<comment type="similarity">
    <text evidence="1">Belongs to the type III secretion exporter family.</text>
</comment>
<dbReference type="AlphaFoldDB" id="A0A975P3Y5"/>
<feature type="region of interest" description="Disordered" evidence="2">
    <location>
        <begin position="1"/>
        <end position="22"/>
    </location>
</feature>
<evidence type="ECO:0000256" key="2">
    <source>
        <dbReference type="SAM" id="MobiDB-lite"/>
    </source>
</evidence>
<dbReference type="GO" id="GO:0009306">
    <property type="term" value="P:protein secretion"/>
    <property type="evidence" value="ECO:0007669"/>
    <property type="project" value="InterPro"/>
</dbReference>
<protein>
    <submittedName>
        <fullName evidence="4">Flagellar type III secretion system protein FlhB</fullName>
    </submittedName>
</protein>
<dbReference type="RefSeq" id="WP_215505767.1">
    <property type="nucleotide sequence ID" value="NZ_CP076361.1"/>
</dbReference>
<dbReference type="InterPro" id="IPR006135">
    <property type="entry name" value="T3SS_substrate_exporter"/>
</dbReference>
<keyword evidence="4" id="KW-0969">Cilium</keyword>
<evidence type="ECO:0000313" key="5">
    <source>
        <dbReference type="Proteomes" id="UP000679352"/>
    </source>
</evidence>
<dbReference type="SUPFAM" id="SSF160544">
    <property type="entry name" value="EscU C-terminal domain-like"/>
    <property type="match status" value="1"/>
</dbReference>
<dbReference type="InterPro" id="IPR029025">
    <property type="entry name" value="T3SS_substrate_exporter_C"/>
</dbReference>